<feature type="transmembrane region" description="Helical" evidence="4">
    <location>
        <begin position="225"/>
        <end position="243"/>
    </location>
</feature>
<reference evidence="6 7" key="1">
    <citation type="submission" date="2019-09" db="EMBL/GenBank/DDBJ databases">
        <title>Isolation and complete genome sequencing of Methylocystis species.</title>
        <authorList>
            <person name="Rumah B.L."/>
            <person name="Stead C.E."/>
            <person name="Stevens B.C."/>
            <person name="Minton N.P."/>
            <person name="Grosse-Honebrink A."/>
            <person name="Zhang Y."/>
        </authorList>
    </citation>
    <scope>NUCLEOTIDE SEQUENCE [LARGE SCALE GENOMIC DNA]</scope>
    <source>
        <strain evidence="6 7">BRCS2</strain>
    </source>
</reference>
<dbReference type="AlphaFoldDB" id="A0A6B8M233"/>
<feature type="domain" description="Major facilitator superfamily (MFS) profile" evidence="5">
    <location>
        <begin position="47"/>
        <end position="491"/>
    </location>
</feature>
<feature type="transmembrane region" description="Helical" evidence="4">
    <location>
        <begin position="36"/>
        <end position="60"/>
    </location>
</feature>
<dbReference type="InterPro" id="IPR020846">
    <property type="entry name" value="MFS_dom"/>
</dbReference>
<evidence type="ECO:0000256" key="1">
    <source>
        <dbReference type="ARBA" id="ARBA00022692"/>
    </source>
</evidence>
<feature type="transmembrane region" description="Helical" evidence="4">
    <location>
        <begin position="185"/>
        <end position="205"/>
    </location>
</feature>
<feature type="transmembrane region" description="Helical" evidence="4">
    <location>
        <begin position="153"/>
        <end position="173"/>
    </location>
</feature>
<feature type="transmembrane region" description="Helical" evidence="4">
    <location>
        <begin position="392"/>
        <end position="416"/>
    </location>
</feature>
<dbReference type="InterPro" id="IPR011701">
    <property type="entry name" value="MFS"/>
</dbReference>
<organism evidence="6 7">
    <name type="scientific">Methylocystis parvus</name>
    <dbReference type="NCBI Taxonomy" id="134"/>
    <lineage>
        <taxon>Bacteria</taxon>
        <taxon>Pseudomonadati</taxon>
        <taxon>Pseudomonadota</taxon>
        <taxon>Alphaproteobacteria</taxon>
        <taxon>Hyphomicrobiales</taxon>
        <taxon>Methylocystaceae</taxon>
        <taxon>Methylocystis</taxon>
    </lineage>
</organism>
<sequence length="580" mass="61140">MADAVLPIRSHEKSPARPSGFLSRERTIASPAFNRWLVPPAALAIHLCIGMAYGFSVFWLPLSRVVGGAAPKDCPANMGVLAQIVATNCDWKISMLGWTFTLFFVLLGSSAAIFGHWLETAGPRKAGLAAACCWCGGLLISALGVFLHQIWMIWIGSGVIGGVGLGLGYISPVSTLIKWFPDRRGLATGLAIMGFGGGAMIGAPLADKLMGYFATPSSPGVWQTFVALAAIYFVFMVSGALGYRVPPEGWAPAGWTPPAPAANAMVTHRHVHLDLAWKTPQFWLLWGVLCLNVSAGIGVLGMASPMLQEVFGGKLIGVDLGFDALNADQKKAIAAIAAGFTGLLSLCNIGGRIGWASASDAFGRKGTYAIFFVVGFLLYAAVPFAAKGGVVFLFVLLFAVIITMYGGGFSTIPAYLADIFGTHYVGAIHGRLLTAWSTAGVLGPVLVNYIREYQLSIGVPREAAYNQTMYVLAGLLLAGLACNLLVGPVAEKFYMSDAEVAAAKKTSVAAVKEEEKEPRADFEDFVEEGLEPPEDPAPVPAARTPPAGLSPALILAWLAVGIPLAWGVSMTGLKAMALFR</sequence>
<feature type="transmembrane region" description="Helical" evidence="4">
    <location>
        <begin position="367"/>
        <end position="386"/>
    </location>
</feature>
<feature type="transmembrane region" description="Helical" evidence="4">
    <location>
        <begin position="126"/>
        <end position="147"/>
    </location>
</feature>
<feature type="transmembrane region" description="Helical" evidence="4">
    <location>
        <begin position="552"/>
        <end position="573"/>
    </location>
</feature>
<evidence type="ECO:0000259" key="5">
    <source>
        <dbReference type="PROSITE" id="PS50850"/>
    </source>
</evidence>
<dbReference type="PROSITE" id="PS50850">
    <property type="entry name" value="MFS"/>
    <property type="match status" value="1"/>
</dbReference>
<dbReference type="SUPFAM" id="SSF103473">
    <property type="entry name" value="MFS general substrate transporter"/>
    <property type="match status" value="1"/>
</dbReference>
<feature type="transmembrane region" description="Helical" evidence="4">
    <location>
        <begin position="282"/>
        <end position="303"/>
    </location>
</feature>
<dbReference type="Proteomes" id="UP000422569">
    <property type="component" value="Chromosome"/>
</dbReference>
<dbReference type="CDD" id="cd17353">
    <property type="entry name" value="MFS_OFA_like"/>
    <property type="match status" value="1"/>
</dbReference>
<dbReference type="Pfam" id="PF07690">
    <property type="entry name" value="MFS_1"/>
    <property type="match status" value="1"/>
</dbReference>
<evidence type="ECO:0000256" key="4">
    <source>
        <dbReference type="SAM" id="Phobius"/>
    </source>
</evidence>
<keyword evidence="7" id="KW-1185">Reference proteome</keyword>
<dbReference type="EMBL" id="CP044331">
    <property type="protein sequence ID" value="QGM96408.1"/>
    <property type="molecule type" value="Genomic_DNA"/>
</dbReference>
<feature type="transmembrane region" description="Helical" evidence="4">
    <location>
        <begin position="467"/>
        <end position="486"/>
    </location>
</feature>
<dbReference type="InterPro" id="IPR050327">
    <property type="entry name" value="Proton-linked_MCT"/>
</dbReference>
<keyword evidence="2 4" id="KW-1133">Transmembrane helix</keyword>
<accession>A0A6B8M233</accession>
<proteinExistence type="predicted"/>
<protein>
    <submittedName>
        <fullName evidence="6">OFA family MFS transporter</fullName>
    </submittedName>
</protein>
<dbReference type="PANTHER" id="PTHR11360:SF317">
    <property type="entry name" value="MAJOR FACILITATOR SUPERFAMILY (MFS) PROFILE DOMAIN-CONTAINING PROTEIN-RELATED"/>
    <property type="match status" value="1"/>
</dbReference>
<dbReference type="GO" id="GO:0022857">
    <property type="term" value="F:transmembrane transporter activity"/>
    <property type="evidence" value="ECO:0007669"/>
    <property type="project" value="InterPro"/>
</dbReference>
<evidence type="ECO:0000256" key="2">
    <source>
        <dbReference type="ARBA" id="ARBA00022989"/>
    </source>
</evidence>
<evidence type="ECO:0000313" key="7">
    <source>
        <dbReference type="Proteomes" id="UP000422569"/>
    </source>
</evidence>
<gene>
    <name evidence="6" type="ORF">F7D14_02175</name>
</gene>
<feature type="transmembrane region" description="Helical" evidence="4">
    <location>
        <begin position="428"/>
        <end position="447"/>
    </location>
</feature>
<keyword evidence="1 4" id="KW-0812">Transmembrane</keyword>
<feature type="transmembrane region" description="Helical" evidence="4">
    <location>
        <begin position="332"/>
        <end position="355"/>
    </location>
</feature>
<name>A0A6B8M233_9HYPH</name>
<feature type="transmembrane region" description="Helical" evidence="4">
    <location>
        <begin position="95"/>
        <end position="114"/>
    </location>
</feature>
<evidence type="ECO:0000256" key="3">
    <source>
        <dbReference type="ARBA" id="ARBA00023136"/>
    </source>
</evidence>
<evidence type="ECO:0000313" key="6">
    <source>
        <dbReference type="EMBL" id="QGM96408.1"/>
    </source>
</evidence>
<dbReference type="PANTHER" id="PTHR11360">
    <property type="entry name" value="MONOCARBOXYLATE TRANSPORTER"/>
    <property type="match status" value="1"/>
</dbReference>
<dbReference type="Gene3D" id="1.20.1250.20">
    <property type="entry name" value="MFS general substrate transporter like domains"/>
    <property type="match status" value="2"/>
</dbReference>
<dbReference type="InterPro" id="IPR036259">
    <property type="entry name" value="MFS_trans_sf"/>
</dbReference>
<dbReference type="RefSeq" id="WP_154419635.1">
    <property type="nucleotide sequence ID" value="NZ_CP044331.1"/>
</dbReference>
<dbReference type="KEGG" id="mpar:F7D14_02175"/>
<keyword evidence="3 4" id="KW-0472">Membrane</keyword>